<dbReference type="GeneID" id="97242619"/>
<dbReference type="GO" id="GO:0005829">
    <property type="term" value="C:cytosol"/>
    <property type="evidence" value="ECO:0007669"/>
    <property type="project" value="TreeGrafter"/>
</dbReference>
<dbReference type="CDD" id="cd00038">
    <property type="entry name" value="CAP_ED"/>
    <property type="match status" value="1"/>
</dbReference>
<dbReference type="InterPro" id="IPR014710">
    <property type="entry name" value="RmlC-like_jellyroll"/>
</dbReference>
<evidence type="ECO:0000313" key="7">
    <source>
        <dbReference type="Proteomes" id="UP000075787"/>
    </source>
</evidence>
<dbReference type="Proteomes" id="UP000075787">
    <property type="component" value="Unassembled WGS sequence"/>
</dbReference>
<dbReference type="PROSITE" id="PS51063">
    <property type="entry name" value="HTH_CRP_2"/>
    <property type="match status" value="1"/>
</dbReference>
<feature type="domain" description="Cyclic nucleotide-binding" evidence="4">
    <location>
        <begin position="26"/>
        <end position="108"/>
    </location>
</feature>
<dbReference type="GO" id="GO:0003677">
    <property type="term" value="F:DNA binding"/>
    <property type="evidence" value="ECO:0007669"/>
    <property type="project" value="UniProtKB-KW"/>
</dbReference>
<dbReference type="PRINTS" id="PR00034">
    <property type="entry name" value="HTHCRP"/>
</dbReference>
<organism evidence="6 7">
    <name type="scientific">Tistrella mobilis</name>
    <dbReference type="NCBI Taxonomy" id="171437"/>
    <lineage>
        <taxon>Bacteria</taxon>
        <taxon>Pseudomonadati</taxon>
        <taxon>Pseudomonadota</taxon>
        <taxon>Alphaproteobacteria</taxon>
        <taxon>Geminicoccales</taxon>
        <taxon>Geminicoccaceae</taxon>
        <taxon>Tistrella</taxon>
    </lineage>
</organism>
<dbReference type="RefSeq" id="WP_062766459.1">
    <property type="nucleotide sequence ID" value="NZ_CP121045.1"/>
</dbReference>
<evidence type="ECO:0000313" key="6">
    <source>
        <dbReference type="EMBL" id="KYO51355.1"/>
    </source>
</evidence>
<dbReference type="InterPro" id="IPR050397">
    <property type="entry name" value="Env_Response_Regulators"/>
</dbReference>
<dbReference type="PANTHER" id="PTHR24567">
    <property type="entry name" value="CRP FAMILY TRANSCRIPTIONAL REGULATORY PROTEIN"/>
    <property type="match status" value="1"/>
</dbReference>
<dbReference type="SMART" id="SM00100">
    <property type="entry name" value="cNMP"/>
    <property type="match status" value="1"/>
</dbReference>
<dbReference type="InterPro" id="IPR036388">
    <property type="entry name" value="WH-like_DNA-bd_sf"/>
</dbReference>
<evidence type="ECO:0000256" key="1">
    <source>
        <dbReference type="ARBA" id="ARBA00023015"/>
    </source>
</evidence>
<evidence type="ECO:0000259" key="5">
    <source>
        <dbReference type="PROSITE" id="PS51063"/>
    </source>
</evidence>
<keyword evidence="3" id="KW-0804">Transcription</keyword>
<name>A0A161R1N4_9PROT</name>
<dbReference type="Pfam" id="PF00027">
    <property type="entry name" value="cNMP_binding"/>
    <property type="match status" value="1"/>
</dbReference>
<accession>A0A161R1N4</accession>
<dbReference type="Pfam" id="PF13545">
    <property type="entry name" value="HTH_Crp_2"/>
    <property type="match status" value="1"/>
</dbReference>
<dbReference type="InterPro" id="IPR036390">
    <property type="entry name" value="WH_DNA-bd_sf"/>
</dbReference>
<dbReference type="InterPro" id="IPR018490">
    <property type="entry name" value="cNMP-bd_dom_sf"/>
</dbReference>
<gene>
    <name evidence="6" type="ORF">AUP44_09370</name>
</gene>
<keyword evidence="2" id="KW-0238">DNA-binding</keyword>
<protein>
    <submittedName>
        <fullName evidence="6">Crp/Fnr family transcriptional regulator</fullName>
    </submittedName>
</protein>
<evidence type="ECO:0000259" key="4">
    <source>
        <dbReference type="PROSITE" id="PS50042"/>
    </source>
</evidence>
<comment type="caution">
    <text evidence="6">The sequence shown here is derived from an EMBL/GenBank/DDBJ whole genome shotgun (WGS) entry which is preliminary data.</text>
</comment>
<dbReference type="Gene3D" id="2.60.120.10">
    <property type="entry name" value="Jelly Rolls"/>
    <property type="match status" value="1"/>
</dbReference>
<sequence>MQPNRIAAAWKGLAACQSCGIRRLALFADLEAEDFAHIHLPIEERSIPAGTALYGLDDPAEAVFTVRAGLVKLVHIQPDGGQRIVRLVRAGGVAGIEALVRPTYPHAAMALQPVELCRIPTSVVTRLQTETPRLHQRLMEKWYEALSVADDFLTELATGHARQRLARLLLWLSEDAPDQPVRLFSREDLGAILGVTLETTSRTISEFRRSGVLTTLSHNLVRCDRAALAEIAA</sequence>
<feature type="domain" description="HTH crp-type" evidence="5">
    <location>
        <begin position="159"/>
        <end position="227"/>
    </location>
</feature>
<proteinExistence type="predicted"/>
<dbReference type="InterPro" id="IPR000595">
    <property type="entry name" value="cNMP-bd_dom"/>
</dbReference>
<dbReference type="PANTHER" id="PTHR24567:SF75">
    <property type="entry name" value="FUMARATE AND NITRATE REDUCTION REGULATORY PROTEIN"/>
    <property type="match status" value="1"/>
</dbReference>
<dbReference type="InterPro" id="IPR012318">
    <property type="entry name" value="HTH_CRP"/>
</dbReference>
<dbReference type="SUPFAM" id="SSF51206">
    <property type="entry name" value="cAMP-binding domain-like"/>
    <property type="match status" value="1"/>
</dbReference>
<evidence type="ECO:0000256" key="2">
    <source>
        <dbReference type="ARBA" id="ARBA00023125"/>
    </source>
</evidence>
<dbReference type="EMBL" id="LPZR01000175">
    <property type="protein sequence ID" value="KYO51355.1"/>
    <property type="molecule type" value="Genomic_DNA"/>
</dbReference>
<dbReference type="PROSITE" id="PS50042">
    <property type="entry name" value="CNMP_BINDING_3"/>
    <property type="match status" value="1"/>
</dbReference>
<dbReference type="AlphaFoldDB" id="A0A161R1N4"/>
<dbReference type="GO" id="GO:0003700">
    <property type="term" value="F:DNA-binding transcription factor activity"/>
    <property type="evidence" value="ECO:0007669"/>
    <property type="project" value="TreeGrafter"/>
</dbReference>
<evidence type="ECO:0000256" key="3">
    <source>
        <dbReference type="ARBA" id="ARBA00023163"/>
    </source>
</evidence>
<dbReference type="Gene3D" id="1.10.10.10">
    <property type="entry name" value="Winged helix-like DNA-binding domain superfamily/Winged helix DNA-binding domain"/>
    <property type="match status" value="1"/>
</dbReference>
<keyword evidence="1" id="KW-0805">Transcription regulation</keyword>
<dbReference type="SUPFAM" id="SSF46785">
    <property type="entry name" value="Winged helix' DNA-binding domain"/>
    <property type="match status" value="1"/>
</dbReference>
<reference evidence="6 7" key="1">
    <citation type="submission" date="2015-12" db="EMBL/GenBank/DDBJ databases">
        <title>Genome sequence of Tistrella mobilis MCCC 1A02139.</title>
        <authorList>
            <person name="Lu L."/>
            <person name="Lai Q."/>
            <person name="Shao Z."/>
            <person name="Qian P."/>
        </authorList>
    </citation>
    <scope>NUCLEOTIDE SEQUENCE [LARGE SCALE GENOMIC DNA]</scope>
    <source>
        <strain evidence="6 7">MCCC 1A02139</strain>
    </source>
</reference>
<dbReference type="OrthoDB" id="667966at2"/>